<name>Q070J9_CPRVZ</name>
<evidence type="ECO:0000313" key="3">
    <source>
        <dbReference type="Proteomes" id="UP000011300"/>
    </source>
</evidence>
<organismHost>
    <name type="scientific">Crocodylus porosus</name>
    <name type="common">Saltwater crocodile</name>
    <name type="synonym">Estuarine crocodile</name>
    <dbReference type="NCBI Taxonomy" id="8502"/>
</organismHost>
<feature type="region of interest" description="Disordered" evidence="1">
    <location>
        <begin position="1"/>
        <end position="67"/>
    </location>
</feature>
<evidence type="ECO:0000313" key="2">
    <source>
        <dbReference type="EMBL" id="ABJ08943.1"/>
    </source>
</evidence>
<dbReference type="GO" id="GO:0016874">
    <property type="term" value="F:ligase activity"/>
    <property type="evidence" value="ECO:0007669"/>
    <property type="project" value="UniProtKB-KW"/>
</dbReference>
<organism evidence="2 3">
    <name type="scientific">Nile crocodilepox virus (isolate Crocodylus niloticus/Zimbabwe/Ume/2001)</name>
    <name type="common">CRV</name>
    <dbReference type="NCBI Taxonomy" id="1289473"/>
    <lineage>
        <taxon>Viruses</taxon>
        <taxon>Varidnaviria</taxon>
        <taxon>Bamfordvirae</taxon>
        <taxon>Nucleocytoviricota</taxon>
        <taxon>Pokkesviricetes</taxon>
        <taxon>Chitovirales</taxon>
        <taxon>Poxviridae</taxon>
        <taxon>Chordopoxvirinae</taxon>
        <taxon>Crocodylidpoxvirus</taxon>
        <taxon>Crocodylidpoxvirus nilecrocodilepox</taxon>
        <taxon>Nile crocodilepox virus</taxon>
    </lineage>
</organism>
<dbReference type="Gene3D" id="3.30.470.30">
    <property type="entry name" value="DNA ligase/mRNA capping enzyme"/>
    <property type="match status" value="1"/>
</dbReference>
<dbReference type="KEGG" id="vg:4363315"/>
<keyword evidence="2" id="KW-0436">Ligase</keyword>
<proteinExistence type="predicted"/>
<organismHost>
    <name type="scientific">Crocodylus niloticus</name>
    <name type="common">Nile crocodile</name>
    <name type="synonym">African crocodile</name>
    <dbReference type="NCBI Taxonomy" id="8501"/>
</organismHost>
<dbReference type="Proteomes" id="UP000011300">
    <property type="component" value="Segment"/>
</dbReference>
<feature type="compositionally biased region" description="Basic and acidic residues" evidence="1">
    <location>
        <begin position="57"/>
        <end position="67"/>
    </location>
</feature>
<gene>
    <name evidence="2" type="ORF">CRV052</name>
</gene>
<dbReference type="EMBL" id="DQ356948">
    <property type="protein sequence ID" value="ABJ08943.1"/>
    <property type="molecule type" value="Genomic_DNA"/>
</dbReference>
<organismHost>
    <name type="scientific">Crocodylus johnstoni</name>
    <name type="common">Australian freshwater crocodile</name>
    <dbReference type="NCBI Taxonomy" id="184234"/>
</organismHost>
<dbReference type="GeneID" id="4363315"/>
<feature type="compositionally biased region" description="Basic residues" evidence="1">
    <location>
        <begin position="1"/>
        <end position="14"/>
    </location>
</feature>
<reference evidence="2 3" key="1">
    <citation type="journal article" date="2006" name="J. Virol.">
        <title>Genome of crocodilepox virus.</title>
        <authorList>
            <person name="Afonso C.L."/>
            <person name="Tulman E.R."/>
            <person name="Delhon G."/>
            <person name="Lu Z."/>
            <person name="Viljoen G.J."/>
            <person name="Wallace D.B."/>
            <person name="Kutish G.F."/>
            <person name="Rock D.L."/>
        </authorList>
    </citation>
    <scope>NUCLEOTIDE SEQUENCE [LARGE SCALE GENOMIC DNA]</scope>
    <source>
        <strain evidence="3">Isolate Crocodylus niloticus/Zimbabwe/Ume/2001</strain>
    </source>
</reference>
<keyword evidence="3" id="KW-1185">Reference proteome</keyword>
<evidence type="ECO:0000256" key="1">
    <source>
        <dbReference type="SAM" id="MobiDB-lite"/>
    </source>
</evidence>
<dbReference type="SUPFAM" id="SSF56091">
    <property type="entry name" value="DNA ligase/mRNA capping enzyme, catalytic domain"/>
    <property type="match status" value="1"/>
</dbReference>
<sequence length="360" mass="38998">MRSMPRQRGRRRPASRQLEQPPARTGRRDATGSPVLDRPENGNDSSDEPSAAPPTAREAEAETEVETKNGVEAEAELEAAAAVVPESSDVSASMLGMSPDELGRIFWWSEYLLRVCEVGTVGEASVAAVRQQTYKLMLLLAPNHRSMFASGLYGPRGGPLPCRLPLLEWLCNEQEVEDWLSGTDCDFIVTHKLDGVSVVLVVGTGGQRRLYARGTVSHGQDITHLLPSVTNLPRFSRPPSQMVVRGDLLLIAEAGVSAGARSAQLARAVCGGEVVPGLRFVAHGMPGSDLPPVQQMATLFVRGIETVGYSFVRRGDMSSRLLQHHMEMVRARLPPYDLEGLVVCCNVDGGERAFALSPHN</sequence>
<protein>
    <submittedName>
        <fullName evidence="2">NAD+-dependent DNA ligase</fullName>
    </submittedName>
</protein>
<accession>Q070J9</accession>
<dbReference type="RefSeq" id="YP_784242.1">
    <property type="nucleotide sequence ID" value="NC_008030.1"/>
</dbReference>